<evidence type="ECO:0000256" key="1">
    <source>
        <dbReference type="ARBA" id="ARBA00001066"/>
    </source>
</evidence>
<dbReference type="InterPro" id="IPR017872">
    <property type="entry name" value="Pyrmidine_PPase_CS"/>
</dbReference>
<dbReference type="NCBIfam" id="NF004747">
    <property type="entry name" value="PRK06078.1"/>
    <property type="match status" value="1"/>
</dbReference>
<dbReference type="Gene3D" id="1.20.970.10">
    <property type="entry name" value="Transferase, Pyrimidine Nucleoside Phosphorylase, Chain C"/>
    <property type="match status" value="1"/>
</dbReference>
<evidence type="ECO:0000259" key="13">
    <source>
        <dbReference type="SMART" id="SM00941"/>
    </source>
</evidence>
<evidence type="ECO:0000256" key="7">
    <source>
        <dbReference type="ARBA" id="ARBA00014680"/>
    </source>
</evidence>
<dbReference type="PANTHER" id="PTHR10515">
    <property type="entry name" value="THYMIDINE PHOSPHORYLASE"/>
    <property type="match status" value="1"/>
</dbReference>
<comment type="cofactor">
    <cofactor evidence="2">
        <name>K(+)</name>
        <dbReference type="ChEBI" id="CHEBI:29103"/>
    </cofactor>
</comment>
<dbReference type="Pfam" id="PF00591">
    <property type="entry name" value="Glycos_transf_3"/>
    <property type="match status" value="1"/>
</dbReference>
<comment type="catalytic activity">
    <reaction evidence="1">
        <text>2'-deoxyuridine + phosphate = 2-deoxy-alpha-D-ribose 1-phosphate + uracil</text>
        <dbReference type="Rhea" id="RHEA:22824"/>
        <dbReference type="ChEBI" id="CHEBI:16450"/>
        <dbReference type="ChEBI" id="CHEBI:17568"/>
        <dbReference type="ChEBI" id="CHEBI:43474"/>
        <dbReference type="ChEBI" id="CHEBI:57259"/>
        <dbReference type="EC" id="2.4.2.2"/>
    </reaction>
</comment>
<dbReference type="GO" id="GO:0046872">
    <property type="term" value="F:metal ion binding"/>
    <property type="evidence" value="ECO:0007669"/>
    <property type="project" value="UniProtKB-KW"/>
</dbReference>
<dbReference type="InterPro" id="IPR036320">
    <property type="entry name" value="Glycosyl_Trfase_fam3_N_dom_sf"/>
</dbReference>
<dbReference type="Pfam" id="PF02885">
    <property type="entry name" value="Glycos_trans_3N"/>
    <property type="match status" value="1"/>
</dbReference>
<evidence type="ECO:0000313" key="15">
    <source>
        <dbReference type="Proteomes" id="UP000199337"/>
    </source>
</evidence>
<dbReference type="FunFam" id="1.20.970.10:FF:000002">
    <property type="entry name" value="Pyrimidine-nucleoside phosphorylase"/>
    <property type="match status" value="1"/>
</dbReference>
<dbReference type="SUPFAM" id="SSF54680">
    <property type="entry name" value="Pyrimidine nucleoside phosphorylase C-terminal domain"/>
    <property type="match status" value="1"/>
</dbReference>
<dbReference type="Pfam" id="PF07831">
    <property type="entry name" value="PYNP_C"/>
    <property type="match status" value="1"/>
</dbReference>
<accession>A0A1I2MRV0</accession>
<dbReference type="InterPro" id="IPR035902">
    <property type="entry name" value="Nuc_phospho_transferase"/>
</dbReference>
<dbReference type="Gene3D" id="3.40.1030.10">
    <property type="entry name" value="Nucleoside phosphorylase/phosphoribosyltransferase catalytic domain"/>
    <property type="match status" value="1"/>
</dbReference>
<evidence type="ECO:0000256" key="10">
    <source>
        <dbReference type="ARBA" id="ARBA00022723"/>
    </source>
</evidence>
<dbReference type="SUPFAM" id="SSF47648">
    <property type="entry name" value="Nucleoside phosphorylase/phosphoribosyltransferase N-terminal domain"/>
    <property type="match status" value="1"/>
</dbReference>
<evidence type="ECO:0000313" key="14">
    <source>
        <dbReference type="EMBL" id="SFF94224.1"/>
    </source>
</evidence>
<comment type="subunit">
    <text evidence="5">Homodimer.</text>
</comment>
<organism evidence="14 15">
    <name type="scientific">Desulfotruncus arcticus DSM 17038</name>
    <dbReference type="NCBI Taxonomy" id="1121424"/>
    <lineage>
        <taxon>Bacteria</taxon>
        <taxon>Bacillati</taxon>
        <taxon>Bacillota</taxon>
        <taxon>Clostridia</taxon>
        <taxon>Eubacteriales</taxon>
        <taxon>Desulfallaceae</taxon>
        <taxon>Desulfotruncus</taxon>
    </lineage>
</organism>
<dbReference type="GO" id="GO:0005829">
    <property type="term" value="C:cytosol"/>
    <property type="evidence" value="ECO:0007669"/>
    <property type="project" value="TreeGrafter"/>
</dbReference>
<name>A0A1I2MRV0_9FIRM</name>
<dbReference type="SMART" id="SM00941">
    <property type="entry name" value="PYNP_C"/>
    <property type="match status" value="1"/>
</dbReference>
<comment type="similarity">
    <text evidence="4">Belongs to the thymidine/pyrimidine-nucleoside phosphorylase family.</text>
</comment>
<evidence type="ECO:0000256" key="9">
    <source>
        <dbReference type="ARBA" id="ARBA00022679"/>
    </source>
</evidence>
<evidence type="ECO:0000256" key="11">
    <source>
        <dbReference type="ARBA" id="ARBA00048453"/>
    </source>
</evidence>
<dbReference type="PIRSF" id="PIRSF000478">
    <property type="entry name" value="TP_PyNP"/>
    <property type="match status" value="1"/>
</dbReference>
<comment type="catalytic activity">
    <reaction evidence="11">
        <text>uridine + phosphate = alpha-D-ribose 1-phosphate + uracil</text>
        <dbReference type="Rhea" id="RHEA:24388"/>
        <dbReference type="ChEBI" id="CHEBI:16704"/>
        <dbReference type="ChEBI" id="CHEBI:17568"/>
        <dbReference type="ChEBI" id="CHEBI:43474"/>
        <dbReference type="ChEBI" id="CHEBI:57720"/>
        <dbReference type="EC" id="2.4.2.2"/>
    </reaction>
</comment>
<keyword evidence="9" id="KW-0808">Transferase</keyword>
<dbReference type="InterPro" id="IPR017459">
    <property type="entry name" value="Glycosyl_Trfase_fam3_N_dom"/>
</dbReference>
<dbReference type="EMBL" id="FOOX01000001">
    <property type="protein sequence ID" value="SFF94224.1"/>
    <property type="molecule type" value="Genomic_DNA"/>
</dbReference>
<dbReference type="PROSITE" id="PS00647">
    <property type="entry name" value="THYMID_PHOSPHORYLASE"/>
    <property type="match status" value="1"/>
</dbReference>
<dbReference type="Gene3D" id="3.90.1170.30">
    <property type="entry name" value="Pyrimidine nucleoside phosphorylase-like, C-terminal domain"/>
    <property type="match status" value="1"/>
</dbReference>
<dbReference type="EC" id="2.4.2.2" evidence="6"/>
<evidence type="ECO:0000256" key="5">
    <source>
        <dbReference type="ARBA" id="ARBA00011738"/>
    </source>
</evidence>
<dbReference type="NCBIfam" id="TIGR02644">
    <property type="entry name" value="Y_phosphoryl"/>
    <property type="match status" value="1"/>
</dbReference>
<dbReference type="STRING" id="341036.SAMN05660649_00114"/>
<keyword evidence="15" id="KW-1185">Reference proteome</keyword>
<dbReference type="GO" id="GO:0006206">
    <property type="term" value="P:pyrimidine nucleobase metabolic process"/>
    <property type="evidence" value="ECO:0007669"/>
    <property type="project" value="InterPro"/>
</dbReference>
<evidence type="ECO:0000256" key="8">
    <source>
        <dbReference type="ARBA" id="ARBA00022676"/>
    </source>
</evidence>
<dbReference type="PANTHER" id="PTHR10515:SF0">
    <property type="entry name" value="THYMIDINE PHOSPHORYLASE"/>
    <property type="match status" value="1"/>
</dbReference>
<dbReference type="GO" id="GO:0006213">
    <property type="term" value="P:pyrimidine nucleoside metabolic process"/>
    <property type="evidence" value="ECO:0007669"/>
    <property type="project" value="InterPro"/>
</dbReference>
<evidence type="ECO:0000256" key="6">
    <source>
        <dbReference type="ARBA" id="ARBA00011889"/>
    </source>
</evidence>
<dbReference type="InterPro" id="IPR013102">
    <property type="entry name" value="PYNP_C"/>
</dbReference>
<dbReference type="NCBIfam" id="NF004490">
    <property type="entry name" value="PRK05820.1"/>
    <property type="match status" value="1"/>
</dbReference>
<comment type="function">
    <text evidence="3">Catalyzes phosphorolysis of the pyrimidine nucleosides uridine, thymidine and 2'-deoxyuridine with the formation of the corresponding pyrimidine base and ribose-1-phosphate.</text>
</comment>
<dbReference type="Proteomes" id="UP000199337">
    <property type="component" value="Unassembled WGS sequence"/>
</dbReference>
<dbReference type="InterPro" id="IPR036566">
    <property type="entry name" value="PYNP-like_C_sf"/>
</dbReference>
<dbReference type="RefSeq" id="WP_165613311.1">
    <property type="nucleotide sequence ID" value="NZ_FOOX01000001.1"/>
</dbReference>
<evidence type="ECO:0000256" key="3">
    <source>
        <dbReference type="ARBA" id="ARBA00003877"/>
    </source>
</evidence>
<dbReference type="GO" id="GO:0009032">
    <property type="term" value="F:thymidine phosphorylase activity"/>
    <property type="evidence" value="ECO:0007669"/>
    <property type="project" value="TreeGrafter"/>
</dbReference>
<feature type="domain" description="Pyrimidine nucleoside phosphorylase C-terminal" evidence="13">
    <location>
        <begin position="345"/>
        <end position="419"/>
    </location>
</feature>
<evidence type="ECO:0000256" key="12">
    <source>
        <dbReference type="ARBA" id="ARBA00048525"/>
    </source>
</evidence>
<evidence type="ECO:0000256" key="4">
    <source>
        <dbReference type="ARBA" id="ARBA00006915"/>
    </source>
</evidence>
<dbReference type="GO" id="GO:0004645">
    <property type="term" value="F:1,4-alpha-oligoglucan phosphorylase activity"/>
    <property type="evidence" value="ECO:0007669"/>
    <property type="project" value="InterPro"/>
</dbReference>
<keyword evidence="10" id="KW-0479">Metal-binding</keyword>
<evidence type="ECO:0000256" key="2">
    <source>
        <dbReference type="ARBA" id="ARBA00001958"/>
    </source>
</evidence>
<dbReference type="InterPro" id="IPR000312">
    <property type="entry name" value="Glycosyl_Trfase_fam3"/>
</dbReference>
<reference evidence="15" key="1">
    <citation type="submission" date="2016-10" db="EMBL/GenBank/DDBJ databases">
        <authorList>
            <person name="Varghese N."/>
            <person name="Submissions S."/>
        </authorList>
    </citation>
    <scope>NUCLEOTIDE SEQUENCE [LARGE SCALE GENOMIC DNA]</scope>
    <source>
        <strain evidence="15">DSM 17038</strain>
    </source>
</reference>
<comment type="catalytic activity">
    <reaction evidence="12">
        <text>thymidine + phosphate = 2-deoxy-alpha-D-ribose 1-phosphate + thymine</text>
        <dbReference type="Rhea" id="RHEA:16037"/>
        <dbReference type="ChEBI" id="CHEBI:17748"/>
        <dbReference type="ChEBI" id="CHEBI:17821"/>
        <dbReference type="ChEBI" id="CHEBI:43474"/>
        <dbReference type="ChEBI" id="CHEBI:57259"/>
        <dbReference type="EC" id="2.4.2.2"/>
    </reaction>
</comment>
<proteinExistence type="inferred from homology"/>
<dbReference type="InterPro" id="IPR000053">
    <property type="entry name" value="Thymidine/pyrmidine_PPase"/>
</dbReference>
<dbReference type="SUPFAM" id="SSF52418">
    <property type="entry name" value="Nucleoside phosphorylase/phosphoribosyltransferase catalytic domain"/>
    <property type="match status" value="1"/>
</dbReference>
<dbReference type="InterPro" id="IPR018090">
    <property type="entry name" value="Pyrmidine_PPas_bac/euk"/>
</dbReference>
<protein>
    <recommendedName>
        <fullName evidence="7">Pyrimidine-nucleoside phosphorylase</fullName>
        <ecNumber evidence="6">2.4.2.2</ecNumber>
    </recommendedName>
</protein>
<dbReference type="FunFam" id="3.40.1030.10:FF:000003">
    <property type="entry name" value="Pyrimidine-nucleoside phosphorylase"/>
    <property type="match status" value="1"/>
</dbReference>
<gene>
    <name evidence="14" type="ORF">SAMN05660649_00114</name>
</gene>
<keyword evidence="8" id="KW-0328">Glycosyltransferase</keyword>
<dbReference type="AlphaFoldDB" id="A0A1I2MRV0"/>
<sequence>MQMYDLIYKKRNGRELTREEINYFIQGYTAGTIPDYQVSALLMAIYFKGMTGRETADLTMAMVNSGEVINLEQIPGIKVDKHSTGGVGDKTTLVLAPLVASAGVPVAKMSGRGLGHTGGTIDKLESIPGFNVNLQPEDFIRQVKDIGIALMAQTGIITPADKKLYALRDVTATVDSIPLIASSVTSKKIASGADAILLDVKCGSGAFMKTRQDAASLAQAMVAIGKLVNRRMVAVVTEMGQPLGRAVGNALEVKEALTTLVGEGPGDLRELCLTLGSHMLVLGGVSRDTAGARARLKDLLNQGKALQKFKQLIEAQGGNASVIDSPEKLPAARYQSSVAAPEGGYVADIDTMQVGRAAMLLGAGRASKDDLIDHAAGLVLTKKTGDFVKKGEELAVLHTNRKDALDAITKLTASAFTITVNSPEKAQLIWETIE</sequence>